<dbReference type="InterPro" id="IPR027266">
    <property type="entry name" value="TrmE/GcvT-like"/>
</dbReference>
<dbReference type="OrthoDB" id="9805918at2"/>
<dbReference type="PROSITE" id="PS51709">
    <property type="entry name" value="G_TRME"/>
    <property type="match status" value="1"/>
</dbReference>
<comment type="caution">
    <text evidence="8">Lacks conserved residue(s) required for the propagation of feature annotation.</text>
</comment>
<dbReference type="InterPro" id="IPR004520">
    <property type="entry name" value="GTPase_MnmE"/>
</dbReference>
<dbReference type="Pfam" id="PF10396">
    <property type="entry name" value="TrmE_N"/>
    <property type="match status" value="1"/>
</dbReference>
<evidence type="ECO:0000256" key="2">
    <source>
        <dbReference type="ARBA" id="ARBA00022694"/>
    </source>
</evidence>
<dbReference type="GO" id="GO:0002098">
    <property type="term" value="P:tRNA wobble uridine modification"/>
    <property type="evidence" value="ECO:0007669"/>
    <property type="project" value="TreeGrafter"/>
</dbReference>
<comment type="caution">
    <text evidence="11">The sequence shown here is derived from an EMBL/GenBank/DDBJ whole genome shotgun (WGS) entry which is preliminary data.</text>
</comment>
<keyword evidence="3 8" id="KW-0547">Nucleotide-binding</keyword>
<dbReference type="NCBIfam" id="TIGR00450">
    <property type="entry name" value="mnmE_trmE_thdF"/>
    <property type="match status" value="1"/>
</dbReference>
<dbReference type="InterPro" id="IPR018948">
    <property type="entry name" value="GTP-bd_TrmE_N"/>
</dbReference>
<evidence type="ECO:0000256" key="1">
    <source>
        <dbReference type="ARBA" id="ARBA00011043"/>
    </source>
</evidence>
<dbReference type="InterPro" id="IPR005225">
    <property type="entry name" value="Small_GTP-bd"/>
</dbReference>
<feature type="binding site" evidence="8">
    <location>
        <position position="228"/>
    </location>
    <ligand>
        <name>K(+)</name>
        <dbReference type="ChEBI" id="CHEBI:29103"/>
    </ligand>
</feature>
<evidence type="ECO:0000313" key="11">
    <source>
        <dbReference type="EMBL" id="KAA0968288.1"/>
    </source>
</evidence>
<organism evidence="11 12">
    <name type="scientific">Aureimonas fodinaquatilis</name>
    <dbReference type="NCBI Taxonomy" id="2565783"/>
    <lineage>
        <taxon>Bacteria</taxon>
        <taxon>Pseudomonadati</taxon>
        <taxon>Pseudomonadota</taxon>
        <taxon>Alphaproteobacteria</taxon>
        <taxon>Hyphomicrobiales</taxon>
        <taxon>Aurantimonadaceae</taxon>
        <taxon>Aureimonas</taxon>
    </lineage>
</organism>
<dbReference type="Proteomes" id="UP000324738">
    <property type="component" value="Unassembled WGS sequence"/>
</dbReference>
<dbReference type="CDD" id="cd14858">
    <property type="entry name" value="TrmE_N"/>
    <property type="match status" value="1"/>
</dbReference>
<evidence type="ECO:0000313" key="12">
    <source>
        <dbReference type="Proteomes" id="UP000324738"/>
    </source>
</evidence>
<dbReference type="InterPro" id="IPR027368">
    <property type="entry name" value="MnmE_dom2"/>
</dbReference>
<comment type="subunit">
    <text evidence="8">Homodimer. Heterotetramer of two MnmE and two MnmG subunits.</text>
</comment>
<dbReference type="GO" id="GO:0003924">
    <property type="term" value="F:GTPase activity"/>
    <property type="evidence" value="ECO:0007669"/>
    <property type="project" value="UniProtKB-UniRule"/>
</dbReference>
<reference evidence="11 12" key="1">
    <citation type="submission" date="2019-08" db="EMBL/GenBank/DDBJ databases">
        <title>Aureimonas fodiniaquatilis sp. nov., isolated from a coal mine wastewater.</title>
        <authorList>
            <person name="Kim W."/>
        </authorList>
    </citation>
    <scope>NUCLEOTIDE SEQUENCE [LARGE SCALE GENOMIC DNA]</scope>
    <source>
        <strain evidence="11 12">CAU 1482</strain>
    </source>
</reference>
<feature type="binding site" evidence="8">
    <location>
        <position position="24"/>
    </location>
    <ligand>
        <name>(6S)-5-formyl-5,6,7,8-tetrahydrofolate</name>
        <dbReference type="ChEBI" id="CHEBI:57457"/>
    </ligand>
</feature>
<keyword evidence="4 8" id="KW-0378">Hydrolase</keyword>
<dbReference type="NCBIfam" id="NF003661">
    <property type="entry name" value="PRK05291.1-3"/>
    <property type="match status" value="1"/>
</dbReference>
<feature type="domain" description="TrmE-type G" evidence="10">
    <location>
        <begin position="218"/>
        <end position="363"/>
    </location>
</feature>
<dbReference type="InterPro" id="IPR027417">
    <property type="entry name" value="P-loop_NTPase"/>
</dbReference>
<dbReference type="GO" id="GO:0005737">
    <property type="term" value="C:cytoplasm"/>
    <property type="evidence" value="ECO:0007669"/>
    <property type="project" value="UniProtKB-SubCell"/>
</dbReference>
<feature type="binding site" evidence="8">
    <location>
        <begin position="272"/>
        <end position="275"/>
    </location>
    <ligand>
        <name>GTP</name>
        <dbReference type="ChEBI" id="CHEBI:37565"/>
    </ligand>
</feature>
<comment type="subcellular location">
    <subcellularLocation>
        <location evidence="8">Cytoplasm</location>
    </subcellularLocation>
</comment>
<sequence length="437" mass="46765">MATMNETIVALSSGGLPSGVAVLRLSGTMATVAIRTLAGSVPPERRASLRVLKDHDGQIIDRGIVVFFPGPDSVTGEDLAEFHLHGGKAVVAACLAALTALPDVRLAQPGEFTRRSFINGRIDLTEAEGLADLLAAETEGQRRQAVMQAGGETRALYEGWMKRLTFCRAMLEADFDFADEDDVSDDVAADVSREISDLLAEMRGYVSHAHQGEIFRNGFSVAIAGVPNAGKSSLMNALARRDVAIVSDIPGTTRDLIEVSLDLRGIPVRLIDTAGLRDSPDRIEQLGMDRAREALSHAGLVLHLVPSDDAMELTLNDLANEAPVLKVRSKSDLGTAQDGELAISTRTGEGLDELVERIAQIAAEAAGDPSQLVPVHTRQRDIIGQAILVLSDCQDDLPLEIYAEVLRSASERLGALTGQRGVEDMLDVIFSQFCIGK</sequence>
<dbReference type="Gene3D" id="1.20.120.430">
    <property type="entry name" value="tRNA modification GTPase MnmE domain 2"/>
    <property type="match status" value="1"/>
</dbReference>
<keyword evidence="7 8" id="KW-0342">GTP-binding</keyword>
<keyword evidence="8" id="KW-0479">Metal-binding</keyword>
<keyword evidence="6 8" id="KW-0630">Potassium</keyword>
<dbReference type="InterPro" id="IPR025867">
    <property type="entry name" value="MnmE_helical"/>
</dbReference>
<dbReference type="GO" id="GO:0005525">
    <property type="term" value="F:GTP binding"/>
    <property type="evidence" value="ECO:0007669"/>
    <property type="project" value="UniProtKB-UniRule"/>
</dbReference>
<name>A0A5B0DPC3_9HYPH</name>
<dbReference type="PANTHER" id="PTHR42714">
    <property type="entry name" value="TRNA MODIFICATION GTPASE GTPBP3"/>
    <property type="match status" value="1"/>
</dbReference>
<dbReference type="CDD" id="cd04164">
    <property type="entry name" value="trmE"/>
    <property type="match status" value="1"/>
</dbReference>
<dbReference type="Gene3D" id="3.30.1360.120">
    <property type="entry name" value="Probable tRNA modification gtpase trme, domain 1"/>
    <property type="match status" value="1"/>
</dbReference>
<evidence type="ECO:0000256" key="4">
    <source>
        <dbReference type="ARBA" id="ARBA00022801"/>
    </source>
</evidence>
<feature type="binding site" evidence="8">
    <location>
        <begin position="228"/>
        <end position="233"/>
    </location>
    <ligand>
        <name>GTP</name>
        <dbReference type="ChEBI" id="CHEBI:37565"/>
    </ligand>
</feature>
<evidence type="ECO:0000256" key="9">
    <source>
        <dbReference type="RuleBase" id="RU003313"/>
    </source>
</evidence>
<dbReference type="GO" id="GO:0046872">
    <property type="term" value="F:metal ion binding"/>
    <property type="evidence" value="ECO:0007669"/>
    <property type="project" value="UniProtKB-KW"/>
</dbReference>
<dbReference type="EMBL" id="VTWH01000006">
    <property type="protein sequence ID" value="KAA0968288.1"/>
    <property type="molecule type" value="Genomic_DNA"/>
</dbReference>
<feature type="binding site" evidence="8">
    <location>
        <position position="247"/>
    </location>
    <ligand>
        <name>K(+)</name>
        <dbReference type="ChEBI" id="CHEBI:29103"/>
    </ligand>
</feature>
<feature type="binding site" evidence="8">
    <location>
        <position position="249"/>
    </location>
    <ligand>
        <name>K(+)</name>
        <dbReference type="ChEBI" id="CHEBI:29103"/>
    </ligand>
</feature>
<comment type="function">
    <text evidence="8">Exhibits a very high intrinsic GTPase hydrolysis rate. Involved in the addition of a carboxymethylaminomethyl (cmnm) group at the wobble position (U34) of certain tRNAs, forming tRNA-cmnm(5)s(2)U34.</text>
</comment>
<keyword evidence="5 8" id="KW-0460">Magnesium</keyword>
<keyword evidence="8" id="KW-0963">Cytoplasm</keyword>
<evidence type="ECO:0000256" key="5">
    <source>
        <dbReference type="ARBA" id="ARBA00022842"/>
    </source>
</evidence>
<keyword evidence="2 8" id="KW-0819">tRNA processing</keyword>
<dbReference type="NCBIfam" id="TIGR00231">
    <property type="entry name" value="small_GTP"/>
    <property type="match status" value="1"/>
</dbReference>
<proteinExistence type="inferred from homology"/>
<dbReference type="PANTHER" id="PTHR42714:SF2">
    <property type="entry name" value="TRNA MODIFICATION GTPASE GTPBP3, MITOCHONDRIAL"/>
    <property type="match status" value="1"/>
</dbReference>
<comment type="cofactor">
    <cofactor evidence="8">
        <name>K(+)</name>
        <dbReference type="ChEBI" id="CHEBI:29103"/>
    </cofactor>
    <text evidence="8">Binds 1 potassium ion per subunit.</text>
</comment>
<evidence type="ECO:0000256" key="6">
    <source>
        <dbReference type="ARBA" id="ARBA00022958"/>
    </source>
</evidence>
<evidence type="ECO:0000256" key="3">
    <source>
        <dbReference type="ARBA" id="ARBA00022741"/>
    </source>
</evidence>
<accession>A0A5B0DPC3</accession>
<feature type="binding site" evidence="8">
    <location>
        <position position="253"/>
    </location>
    <ligand>
        <name>Mg(2+)</name>
        <dbReference type="ChEBI" id="CHEBI:18420"/>
    </ligand>
</feature>
<feature type="binding site" evidence="8">
    <location>
        <begin position="247"/>
        <end position="253"/>
    </location>
    <ligand>
        <name>GTP</name>
        <dbReference type="ChEBI" id="CHEBI:37565"/>
    </ligand>
</feature>
<dbReference type="Gene3D" id="3.40.50.300">
    <property type="entry name" value="P-loop containing nucleotide triphosphate hydrolases"/>
    <property type="match status" value="1"/>
</dbReference>
<gene>
    <name evidence="8 11" type="primary">mnmE</name>
    <name evidence="8" type="synonym">trmE</name>
    <name evidence="11" type="ORF">FPY71_18140</name>
</gene>
<evidence type="ECO:0000259" key="10">
    <source>
        <dbReference type="PROSITE" id="PS51709"/>
    </source>
</evidence>
<dbReference type="InterPro" id="IPR031168">
    <property type="entry name" value="G_TrmE"/>
</dbReference>
<evidence type="ECO:0000256" key="7">
    <source>
        <dbReference type="ARBA" id="ARBA00023134"/>
    </source>
</evidence>
<dbReference type="Pfam" id="PF12631">
    <property type="entry name" value="MnmE_helical"/>
    <property type="match status" value="1"/>
</dbReference>
<feature type="binding site" evidence="8">
    <location>
        <position position="252"/>
    </location>
    <ligand>
        <name>K(+)</name>
        <dbReference type="ChEBI" id="CHEBI:29103"/>
    </ligand>
</feature>
<dbReference type="Pfam" id="PF01926">
    <property type="entry name" value="MMR_HSR1"/>
    <property type="match status" value="1"/>
</dbReference>
<feature type="binding site" evidence="8">
    <location>
        <position position="121"/>
    </location>
    <ligand>
        <name>(6S)-5-formyl-5,6,7,8-tetrahydrofolate</name>
        <dbReference type="ChEBI" id="CHEBI:57457"/>
    </ligand>
</feature>
<dbReference type="SUPFAM" id="SSF52540">
    <property type="entry name" value="P-loop containing nucleoside triphosphate hydrolases"/>
    <property type="match status" value="1"/>
</dbReference>
<feature type="binding site" evidence="8">
    <location>
        <position position="437"/>
    </location>
    <ligand>
        <name>(6S)-5-formyl-5,6,7,8-tetrahydrofolate</name>
        <dbReference type="ChEBI" id="CHEBI:57457"/>
    </ligand>
</feature>
<feature type="binding site" evidence="8">
    <location>
        <position position="81"/>
    </location>
    <ligand>
        <name>(6S)-5-formyl-5,6,7,8-tetrahydrofolate</name>
        <dbReference type="ChEBI" id="CHEBI:57457"/>
    </ligand>
</feature>
<keyword evidence="12" id="KW-1185">Reference proteome</keyword>
<evidence type="ECO:0000256" key="8">
    <source>
        <dbReference type="HAMAP-Rule" id="MF_00379"/>
    </source>
</evidence>
<dbReference type="EC" id="3.6.-.-" evidence="8"/>
<dbReference type="InterPro" id="IPR006073">
    <property type="entry name" value="GTP-bd"/>
</dbReference>
<feature type="binding site" evidence="8">
    <location>
        <position position="232"/>
    </location>
    <ligand>
        <name>Mg(2+)</name>
        <dbReference type="ChEBI" id="CHEBI:18420"/>
    </ligand>
</feature>
<dbReference type="GO" id="GO:0030488">
    <property type="term" value="P:tRNA methylation"/>
    <property type="evidence" value="ECO:0007669"/>
    <property type="project" value="TreeGrafter"/>
</dbReference>
<dbReference type="HAMAP" id="MF_00379">
    <property type="entry name" value="GTPase_MnmE"/>
    <property type="match status" value="1"/>
</dbReference>
<protein>
    <recommendedName>
        <fullName evidence="8">tRNA modification GTPase MnmE</fullName>
        <ecNumber evidence="8">3.6.-.-</ecNumber>
    </recommendedName>
</protein>
<dbReference type="AlphaFoldDB" id="A0A5B0DPC3"/>
<comment type="similarity">
    <text evidence="1 8 9">Belongs to the TRAFAC class TrmE-Era-EngA-EngB-Septin-like GTPase superfamily. TrmE GTPase family.</text>
</comment>
<dbReference type="FunFam" id="3.30.1360.120:FF:000007">
    <property type="entry name" value="tRNA modification GTPase GTPBP3, mitochondrial"/>
    <property type="match status" value="1"/>
</dbReference>